<evidence type="ECO:0000256" key="7">
    <source>
        <dbReference type="SAM" id="SignalP"/>
    </source>
</evidence>
<dbReference type="SUPFAM" id="SSF89260">
    <property type="entry name" value="Collagen-binding domain"/>
    <property type="match status" value="2"/>
</dbReference>
<evidence type="ECO:0000256" key="5">
    <source>
        <dbReference type="PROSITE-ProRule" id="PRU01240"/>
    </source>
</evidence>
<dbReference type="InterPro" id="IPR051048">
    <property type="entry name" value="Peptidase_S8/S53_subtilisin"/>
</dbReference>
<feature type="active site" description="Charge relay system" evidence="5">
    <location>
        <position position="353"/>
    </location>
</feature>
<dbReference type="InterPro" id="IPR023827">
    <property type="entry name" value="Peptidase_S8_Asp-AS"/>
</dbReference>
<dbReference type="PANTHER" id="PTHR43399">
    <property type="entry name" value="SUBTILISIN-RELATED"/>
    <property type="match status" value="1"/>
</dbReference>
<gene>
    <name evidence="9" type="ORF">ACFOUO_11440</name>
</gene>
<keyword evidence="3 5" id="KW-0378">Hydrolase</keyword>
<dbReference type="PROSITE" id="PS00136">
    <property type="entry name" value="SUBTILASE_ASP"/>
    <property type="match status" value="1"/>
</dbReference>
<dbReference type="RefSeq" id="WP_380705232.1">
    <property type="nucleotide sequence ID" value="NZ_JBHSAP010000015.1"/>
</dbReference>
<feature type="region of interest" description="Disordered" evidence="6">
    <location>
        <begin position="22"/>
        <end position="41"/>
    </location>
</feature>
<protein>
    <submittedName>
        <fullName evidence="9">S8 family serine peptidase</fullName>
    </submittedName>
</protein>
<dbReference type="Pfam" id="PF00082">
    <property type="entry name" value="Peptidase_S8"/>
    <property type="match status" value="1"/>
</dbReference>
<evidence type="ECO:0000313" key="9">
    <source>
        <dbReference type="EMBL" id="MFC4077413.1"/>
    </source>
</evidence>
<organism evidence="9 10">
    <name type="scientific">Salinithrix halophila</name>
    <dbReference type="NCBI Taxonomy" id="1485204"/>
    <lineage>
        <taxon>Bacteria</taxon>
        <taxon>Bacillati</taxon>
        <taxon>Bacillota</taxon>
        <taxon>Bacilli</taxon>
        <taxon>Bacillales</taxon>
        <taxon>Thermoactinomycetaceae</taxon>
        <taxon>Salinithrix</taxon>
    </lineage>
</organism>
<dbReference type="Gene3D" id="2.60.120.380">
    <property type="match status" value="3"/>
</dbReference>
<keyword evidence="10" id="KW-1185">Reference proteome</keyword>
<dbReference type="Proteomes" id="UP001595843">
    <property type="component" value="Unassembled WGS sequence"/>
</dbReference>
<comment type="similarity">
    <text evidence="1 5">Belongs to the peptidase S8 family.</text>
</comment>
<feature type="signal peptide" evidence="7">
    <location>
        <begin position="1"/>
        <end position="23"/>
    </location>
</feature>
<dbReference type="Gene3D" id="3.40.50.200">
    <property type="entry name" value="Peptidase S8/S53 domain"/>
    <property type="match status" value="1"/>
</dbReference>
<dbReference type="InterPro" id="IPR036852">
    <property type="entry name" value="Peptidase_S8/S53_dom_sf"/>
</dbReference>
<accession>A0ABV8JEP4</accession>
<keyword evidence="2 5" id="KW-0645">Protease</keyword>
<dbReference type="EMBL" id="JBHSAP010000015">
    <property type="protein sequence ID" value="MFC4077413.1"/>
    <property type="molecule type" value="Genomic_DNA"/>
</dbReference>
<feature type="active site" description="Charge relay system" evidence="5">
    <location>
        <position position="156"/>
    </location>
</feature>
<comment type="caution">
    <text evidence="9">The sequence shown here is derived from an EMBL/GenBank/DDBJ whole genome shotgun (WGS) entry which is preliminary data.</text>
</comment>
<feature type="domain" description="Peptidase S8/S53" evidence="8">
    <location>
        <begin position="148"/>
        <end position="401"/>
    </location>
</feature>
<keyword evidence="4 5" id="KW-0720">Serine protease</keyword>
<dbReference type="PRINTS" id="PR00723">
    <property type="entry name" value="SUBTILISIN"/>
</dbReference>
<dbReference type="InterPro" id="IPR000209">
    <property type="entry name" value="Peptidase_S8/S53_dom"/>
</dbReference>
<feature type="chain" id="PRO_5047145841" evidence="7">
    <location>
        <begin position="24"/>
        <end position="762"/>
    </location>
</feature>
<dbReference type="PROSITE" id="PS51257">
    <property type="entry name" value="PROKAR_LIPOPROTEIN"/>
    <property type="match status" value="1"/>
</dbReference>
<evidence type="ECO:0000256" key="2">
    <source>
        <dbReference type="ARBA" id="ARBA00022670"/>
    </source>
</evidence>
<evidence type="ECO:0000256" key="1">
    <source>
        <dbReference type="ARBA" id="ARBA00011073"/>
    </source>
</evidence>
<dbReference type="PROSITE" id="PS51892">
    <property type="entry name" value="SUBTILASE"/>
    <property type="match status" value="1"/>
</dbReference>
<feature type="active site" description="Charge relay system" evidence="5">
    <location>
        <position position="189"/>
    </location>
</feature>
<dbReference type="SUPFAM" id="SSF52743">
    <property type="entry name" value="Subtilisin-like"/>
    <property type="match status" value="1"/>
</dbReference>
<evidence type="ECO:0000313" key="10">
    <source>
        <dbReference type="Proteomes" id="UP001595843"/>
    </source>
</evidence>
<name>A0ABV8JEP4_9BACL</name>
<sequence length="762" mass="84309">MNKGLGILLTVVLLFTAACTGQGDEGRDPPQPEKGNGKQAVDKEWVVKWKGREPDQAFLDTVQILHETGEEPDGVTMLVRLKPGVEEERWMDRWSAHEDVEYLHPNQKYKVENRETTVPGFQAEGKYYLNRIDADKAWQSIGPGSSEKPVTVAVVDTGVDLKHPFLQAWLAGGINLKDPSQPPQDTMGHGTHVAGVIAEVWEGFRKKWGQSYRSLKIMPVKVMQDGSDGDVYYTSEGIRKAVRKGADVVVLSQGSWTYSETMADAVALAEKKGVVVVGAAGNAQLDKAGEIRYNRPLYYPAAFPTVLGVGSLGTDGKVVPTSNGGPGIDVTAPGEEIWAAMPGGDFASDSGTSFAAPQVGALAALIRQQRPDLSAGDVRNLIRQTAVPVGEGRWNELAGFGRIDVYEALTQPLKKDIYEPNDSPAEAIPFSSDQSLTAVLEKGNRDCFRMETPYTGTLSLDLKAKSRKNLRLVIRRKGERRKEIYRGEELKNIRMSVPPGNVTFCLSSDKQEKAVYSLENHFRPAPDDYENNDHQWNAHNLELNAGFSYVKGTLHKQGDEDWFRLKIPEPGELKVRVDVQTPRHDPVLYIQKKGSREGRKLDGKAEGKAEERTLKVSPGNLYVRVSDYGNNVIPTPYNLFFDYKPRSQDDFEPNDISAEAALLADGETVKGRLAGPSDMDWYSFFLKEGEQPQLQLKESKAAGSMEIILYDEKRRALVRKTGNEKGGARMEPNLTPGTYFIRVYGGGKGAGQYELRFSKKRG</sequence>
<evidence type="ECO:0000256" key="4">
    <source>
        <dbReference type="ARBA" id="ARBA00022825"/>
    </source>
</evidence>
<keyword evidence="7" id="KW-0732">Signal</keyword>
<dbReference type="PANTHER" id="PTHR43399:SF4">
    <property type="entry name" value="CELL WALL-ASSOCIATED PROTEASE"/>
    <property type="match status" value="1"/>
</dbReference>
<evidence type="ECO:0000256" key="6">
    <source>
        <dbReference type="SAM" id="MobiDB-lite"/>
    </source>
</evidence>
<evidence type="ECO:0000256" key="3">
    <source>
        <dbReference type="ARBA" id="ARBA00022801"/>
    </source>
</evidence>
<evidence type="ECO:0000259" key="8">
    <source>
        <dbReference type="Pfam" id="PF00082"/>
    </source>
</evidence>
<proteinExistence type="inferred from homology"/>
<reference evidence="10" key="1">
    <citation type="journal article" date="2019" name="Int. J. Syst. Evol. Microbiol.">
        <title>The Global Catalogue of Microorganisms (GCM) 10K type strain sequencing project: providing services to taxonomists for standard genome sequencing and annotation.</title>
        <authorList>
            <consortium name="The Broad Institute Genomics Platform"/>
            <consortium name="The Broad Institute Genome Sequencing Center for Infectious Disease"/>
            <person name="Wu L."/>
            <person name="Ma J."/>
        </authorList>
    </citation>
    <scope>NUCLEOTIDE SEQUENCE [LARGE SCALE GENOMIC DNA]</scope>
    <source>
        <strain evidence="10">IBRC-M 10813</strain>
    </source>
</reference>
<dbReference type="InterPro" id="IPR015500">
    <property type="entry name" value="Peptidase_S8_subtilisin-rel"/>
</dbReference>